<feature type="compositionally biased region" description="Polar residues" evidence="1">
    <location>
        <begin position="144"/>
        <end position="158"/>
    </location>
</feature>
<feature type="compositionally biased region" description="Low complexity" evidence="1">
    <location>
        <begin position="39"/>
        <end position="49"/>
    </location>
</feature>
<comment type="caution">
    <text evidence="2">The sequence shown here is derived from an EMBL/GenBank/DDBJ whole genome shotgun (WGS) entry which is preliminary data.</text>
</comment>
<sequence>MLEVTLKATQVQLRERDAQNELLRAALIGSSNSTVTYTSSAVTQSQSTQPAQLAPPQSVPTHFETLSASVRSSTATPFFEAAQAPQLTSTNFYTKPRPVISAAMTDSFRTVTIQQTNDTLCAPLPITQADGRLLHESRPVRPPAQSTSSVESAATLESSGPIMSPDNSHQSLRSNNARDEGHRRHRVYLLIAVLIM</sequence>
<feature type="region of interest" description="Disordered" evidence="1">
    <location>
        <begin position="39"/>
        <end position="59"/>
    </location>
</feature>
<dbReference type="Proteomes" id="UP000606786">
    <property type="component" value="Unassembled WGS sequence"/>
</dbReference>
<feature type="region of interest" description="Disordered" evidence="1">
    <location>
        <begin position="136"/>
        <end position="179"/>
    </location>
</feature>
<gene>
    <name evidence="2" type="ORF">CCAP1982_LOCUS9953</name>
</gene>
<dbReference type="AlphaFoldDB" id="A0A811UUR4"/>
<evidence type="ECO:0000313" key="2">
    <source>
        <dbReference type="EMBL" id="CAD7001456.1"/>
    </source>
</evidence>
<accession>A0A811UUR4</accession>
<organism evidence="2 3">
    <name type="scientific">Ceratitis capitata</name>
    <name type="common">Mediterranean fruit fly</name>
    <name type="synonym">Tephritis capitata</name>
    <dbReference type="NCBI Taxonomy" id="7213"/>
    <lineage>
        <taxon>Eukaryota</taxon>
        <taxon>Metazoa</taxon>
        <taxon>Ecdysozoa</taxon>
        <taxon>Arthropoda</taxon>
        <taxon>Hexapoda</taxon>
        <taxon>Insecta</taxon>
        <taxon>Pterygota</taxon>
        <taxon>Neoptera</taxon>
        <taxon>Endopterygota</taxon>
        <taxon>Diptera</taxon>
        <taxon>Brachycera</taxon>
        <taxon>Muscomorpha</taxon>
        <taxon>Tephritoidea</taxon>
        <taxon>Tephritidae</taxon>
        <taxon>Ceratitis</taxon>
        <taxon>Ceratitis</taxon>
    </lineage>
</organism>
<evidence type="ECO:0000313" key="3">
    <source>
        <dbReference type="Proteomes" id="UP000606786"/>
    </source>
</evidence>
<name>A0A811UUR4_CERCA</name>
<evidence type="ECO:0000256" key="1">
    <source>
        <dbReference type="SAM" id="MobiDB-lite"/>
    </source>
</evidence>
<reference evidence="2" key="1">
    <citation type="submission" date="2020-11" db="EMBL/GenBank/DDBJ databases">
        <authorList>
            <person name="Whitehead M."/>
        </authorList>
    </citation>
    <scope>NUCLEOTIDE SEQUENCE</scope>
    <source>
        <strain evidence="2">EGII</strain>
    </source>
</reference>
<proteinExistence type="predicted"/>
<keyword evidence="3" id="KW-1185">Reference proteome</keyword>
<dbReference type="EMBL" id="CAJHJT010000023">
    <property type="protein sequence ID" value="CAD7001456.1"/>
    <property type="molecule type" value="Genomic_DNA"/>
</dbReference>
<protein>
    <submittedName>
        <fullName evidence="2">(Mediterranean fruit fly) hypothetical protein</fullName>
    </submittedName>
</protein>
<feature type="compositionally biased region" description="Polar residues" evidence="1">
    <location>
        <begin position="165"/>
        <end position="175"/>
    </location>
</feature>